<evidence type="ECO:0000313" key="3">
    <source>
        <dbReference type="Proteomes" id="UP001066276"/>
    </source>
</evidence>
<dbReference type="AlphaFoldDB" id="A0AAV7SDT7"/>
<gene>
    <name evidence="2" type="ORF">NDU88_001785</name>
</gene>
<feature type="region of interest" description="Disordered" evidence="1">
    <location>
        <begin position="47"/>
        <end position="82"/>
    </location>
</feature>
<proteinExistence type="predicted"/>
<reference evidence="2" key="1">
    <citation type="journal article" date="2022" name="bioRxiv">
        <title>Sequencing and chromosome-scale assembly of the giantPleurodeles waltlgenome.</title>
        <authorList>
            <person name="Brown T."/>
            <person name="Elewa A."/>
            <person name="Iarovenko S."/>
            <person name="Subramanian E."/>
            <person name="Araus A.J."/>
            <person name="Petzold A."/>
            <person name="Susuki M."/>
            <person name="Suzuki K.-i.T."/>
            <person name="Hayashi T."/>
            <person name="Toyoda A."/>
            <person name="Oliveira C."/>
            <person name="Osipova E."/>
            <person name="Leigh N.D."/>
            <person name="Simon A."/>
            <person name="Yun M.H."/>
        </authorList>
    </citation>
    <scope>NUCLEOTIDE SEQUENCE</scope>
    <source>
        <strain evidence="2">20211129_DDA</strain>
        <tissue evidence="2">Liver</tissue>
    </source>
</reference>
<feature type="compositionally biased region" description="Basic and acidic residues" evidence="1">
    <location>
        <begin position="54"/>
        <end position="72"/>
    </location>
</feature>
<evidence type="ECO:0008006" key="4">
    <source>
        <dbReference type="Google" id="ProtNLM"/>
    </source>
</evidence>
<name>A0AAV7SDT7_PLEWA</name>
<dbReference type="EMBL" id="JANPWB010000008">
    <property type="protein sequence ID" value="KAJ1161298.1"/>
    <property type="molecule type" value="Genomic_DNA"/>
</dbReference>
<protein>
    <recommendedName>
        <fullName evidence="4">Secreted protein</fullName>
    </recommendedName>
</protein>
<organism evidence="2 3">
    <name type="scientific">Pleurodeles waltl</name>
    <name type="common">Iberian ribbed newt</name>
    <dbReference type="NCBI Taxonomy" id="8319"/>
    <lineage>
        <taxon>Eukaryota</taxon>
        <taxon>Metazoa</taxon>
        <taxon>Chordata</taxon>
        <taxon>Craniata</taxon>
        <taxon>Vertebrata</taxon>
        <taxon>Euteleostomi</taxon>
        <taxon>Amphibia</taxon>
        <taxon>Batrachia</taxon>
        <taxon>Caudata</taxon>
        <taxon>Salamandroidea</taxon>
        <taxon>Salamandridae</taxon>
        <taxon>Pleurodelinae</taxon>
        <taxon>Pleurodeles</taxon>
    </lineage>
</organism>
<sequence>MLAPIPVLTWLLDGSHRPPHGSVLLVAAKVCWQRYVHRLLRCHSHRVNRPHSSPRLERTLERETRVTSREDATTTLHYPLPL</sequence>
<evidence type="ECO:0000313" key="2">
    <source>
        <dbReference type="EMBL" id="KAJ1161298.1"/>
    </source>
</evidence>
<accession>A0AAV7SDT7</accession>
<keyword evidence="3" id="KW-1185">Reference proteome</keyword>
<dbReference type="Proteomes" id="UP001066276">
    <property type="component" value="Chromosome 4_2"/>
</dbReference>
<evidence type="ECO:0000256" key="1">
    <source>
        <dbReference type="SAM" id="MobiDB-lite"/>
    </source>
</evidence>
<comment type="caution">
    <text evidence="2">The sequence shown here is derived from an EMBL/GenBank/DDBJ whole genome shotgun (WGS) entry which is preliminary data.</text>
</comment>